<proteinExistence type="predicted"/>
<comment type="caution">
    <text evidence="1">The sequence shown here is derived from an EMBL/GenBank/DDBJ whole genome shotgun (WGS) entry which is preliminary data.</text>
</comment>
<name>A0A917C3U0_9HYPH</name>
<evidence type="ECO:0000313" key="1">
    <source>
        <dbReference type="EMBL" id="GGF70407.1"/>
    </source>
</evidence>
<reference evidence="1" key="1">
    <citation type="journal article" date="2014" name="Int. J. Syst. Evol. Microbiol.">
        <title>Complete genome sequence of Corynebacterium casei LMG S-19264T (=DSM 44701T), isolated from a smear-ripened cheese.</title>
        <authorList>
            <consortium name="US DOE Joint Genome Institute (JGI-PGF)"/>
            <person name="Walter F."/>
            <person name="Albersmeier A."/>
            <person name="Kalinowski J."/>
            <person name="Ruckert C."/>
        </authorList>
    </citation>
    <scope>NUCLEOTIDE SEQUENCE</scope>
    <source>
        <strain evidence="1">CCM 7897</strain>
    </source>
</reference>
<keyword evidence="2" id="KW-1185">Reference proteome</keyword>
<gene>
    <name evidence="1" type="ORF">GCM10007301_32740</name>
</gene>
<protein>
    <recommendedName>
        <fullName evidence="3">Nif11 domain-containing protein</fullName>
    </recommendedName>
</protein>
<reference evidence="1" key="2">
    <citation type="submission" date="2020-09" db="EMBL/GenBank/DDBJ databases">
        <authorList>
            <person name="Sun Q."/>
            <person name="Sedlacek I."/>
        </authorList>
    </citation>
    <scope>NUCLEOTIDE SEQUENCE</scope>
    <source>
        <strain evidence="1">CCM 7897</strain>
    </source>
</reference>
<organism evidence="1 2">
    <name type="scientific">Azorhizobium oxalatiphilum</name>
    <dbReference type="NCBI Taxonomy" id="980631"/>
    <lineage>
        <taxon>Bacteria</taxon>
        <taxon>Pseudomonadati</taxon>
        <taxon>Pseudomonadota</taxon>
        <taxon>Alphaproteobacteria</taxon>
        <taxon>Hyphomicrobiales</taxon>
        <taxon>Xanthobacteraceae</taxon>
        <taxon>Azorhizobium</taxon>
    </lineage>
</organism>
<evidence type="ECO:0008006" key="3">
    <source>
        <dbReference type="Google" id="ProtNLM"/>
    </source>
</evidence>
<accession>A0A917C3U0</accession>
<dbReference type="Proteomes" id="UP000606044">
    <property type="component" value="Unassembled WGS sequence"/>
</dbReference>
<evidence type="ECO:0000313" key="2">
    <source>
        <dbReference type="Proteomes" id="UP000606044"/>
    </source>
</evidence>
<dbReference type="RefSeq" id="WP_188580438.1">
    <property type="nucleotide sequence ID" value="NZ_BMCT01000004.1"/>
</dbReference>
<dbReference type="AlphaFoldDB" id="A0A917C3U0"/>
<dbReference type="EMBL" id="BMCT01000004">
    <property type="protein sequence ID" value="GGF70407.1"/>
    <property type="molecule type" value="Genomic_DNA"/>
</dbReference>
<sequence>MSFAEYERLKADLATDGALLERLAPLREGAVDVAAVVALLQANGYQIEAADLGAPVALSDAALDAVSAAGWLDTLKNIGSTAPPFMGRIAGSIL</sequence>